<reference evidence="2 3" key="1">
    <citation type="journal article" date="2018" name="IMA Fungus">
        <title>IMA Genome-F 9: Draft genome sequence of Annulohypoxylon stygium, Aspergillus mulundensis, Berkeleyomyces basicola (syn. Thielaviopsis basicola), Ceratocystis smalleyi, two Cercospora beticola strains, Coleophoma cylindrospora, Fusarium fracticaudum, Phialophora cf. hyalina, and Morchella septimelata.</title>
        <authorList>
            <person name="Wingfield B.D."/>
            <person name="Bills G.F."/>
            <person name="Dong Y."/>
            <person name="Huang W."/>
            <person name="Nel W.J."/>
            <person name="Swalarsk-Parry B.S."/>
            <person name="Vaghefi N."/>
            <person name="Wilken P.M."/>
            <person name="An Z."/>
            <person name="de Beer Z.W."/>
            <person name="De Vos L."/>
            <person name="Chen L."/>
            <person name="Duong T.A."/>
            <person name="Gao Y."/>
            <person name="Hammerbacher A."/>
            <person name="Kikkert J.R."/>
            <person name="Li Y."/>
            <person name="Li H."/>
            <person name="Li K."/>
            <person name="Li Q."/>
            <person name="Liu X."/>
            <person name="Ma X."/>
            <person name="Naidoo K."/>
            <person name="Pethybridge S.J."/>
            <person name="Sun J."/>
            <person name="Steenkamp E.T."/>
            <person name="van der Nest M.A."/>
            <person name="van Wyk S."/>
            <person name="Wingfield M.J."/>
            <person name="Xiong C."/>
            <person name="Yue Q."/>
            <person name="Zhang X."/>
        </authorList>
    </citation>
    <scope>NUCLEOTIDE SEQUENCE [LARGE SCALE GENOMIC DNA]</scope>
    <source>
        <strain evidence="2 3">DSM 5745</strain>
    </source>
</reference>
<dbReference type="EMBL" id="PVWQ01000016">
    <property type="protein sequence ID" value="RDW61832.1"/>
    <property type="molecule type" value="Genomic_DNA"/>
</dbReference>
<protein>
    <submittedName>
        <fullName evidence="2">Uncharacterized protein</fullName>
    </submittedName>
</protein>
<keyword evidence="1" id="KW-1133">Transmembrane helix</keyword>
<keyword evidence="1" id="KW-0812">Transmembrane</keyword>
<organism evidence="2 3">
    <name type="scientific">Aspergillus mulundensis</name>
    <dbReference type="NCBI Taxonomy" id="1810919"/>
    <lineage>
        <taxon>Eukaryota</taxon>
        <taxon>Fungi</taxon>
        <taxon>Dikarya</taxon>
        <taxon>Ascomycota</taxon>
        <taxon>Pezizomycotina</taxon>
        <taxon>Eurotiomycetes</taxon>
        <taxon>Eurotiomycetidae</taxon>
        <taxon>Eurotiales</taxon>
        <taxon>Aspergillaceae</taxon>
        <taxon>Aspergillus</taxon>
        <taxon>Aspergillus subgen. Nidulantes</taxon>
    </lineage>
</organism>
<evidence type="ECO:0000313" key="2">
    <source>
        <dbReference type="EMBL" id="RDW61832.1"/>
    </source>
</evidence>
<feature type="transmembrane region" description="Helical" evidence="1">
    <location>
        <begin position="326"/>
        <end position="345"/>
    </location>
</feature>
<proteinExistence type="predicted"/>
<gene>
    <name evidence="2" type="ORF">DSM5745_10504</name>
</gene>
<name>A0A3D8QJ36_9EURO</name>
<keyword evidence="1" id="KW-0472">Membrane</keyword>
<accession>A0A3D8QJ36</accession>
<dbReference type="AlphaFoldDB" id="A0A3D8QJ36"/>
<evidence type="ECO:0000256" key="1">
    <source>
        <dbReference type="SAM" id="Phobius"/>
    </source>
</evidence>
<evidence type="ECO:0000313" key="3">
    <source>
        <dbReference type="Proteomes" id="UP000256690"/>
    </source>
</evidence>
<keyword evidence="3" id="KW-1185">Reference proteome</keyword>
<comment type="caution">
    <text evidence="2">The sequence shown here is derived from an EMBL/GenBank/DDBJ whole genome shotgun (WGS) entry which is preliminary data.</text>
</comment>
<dbReference type="GeneID" id="38120874"/>
<dbReference type="OrthoDB" id="5429716at2759"/>
<dbReference type="RefSeq" id="XP_026598963.1">
    <property type="nucleotide sequence ID" value="XM_026752520.1"/>
</dbReference>
<sequence length="347" mass="36730">MSVTTASLSGNWYSFTNVGPLTTTFTPAPTCSSSNQMLLGYVTTSANVEFVAGAELLVQCTSPHAWGAECTPSGTPLPTTAPPDDFDLSYEEYMESQDSQTLYGAPSTYFSPGLYCPKGWETIGVAARDARSVLTSSGFLVPSTITAAVTTSTSTSTSTETDENYDGHVWEEYMNPVMALKEALQPKQTLAVCCPSGMTIDSTGFCYSTIPDYKPSSGCVVATYYRYMYETTTWTDSRGIVSESHIGTPTDVLSSKLTLSTIFDSTETLYSGVMGAHAITLLHHDSDLRDAVSASASASAASASEEPTDNAAGRTRMARAASWEGVGAVAGIWAGAMLLGALMVLPW</sequence>
<dbReference type="Proteomes" id="UP000256690">
    <property type="component" value="Unassembled WGS sequence"/>
</dbReference>